<dbReference type="OMA" id="NIRNDAY"/>
<dbReference type="GO" id="GO:0007189">
    <property type="term" value="P:adenylate cyclase-activating G protein-coupled receptor signaling pathway"/>
    <property type="evidence" value="ECO:0007669"/>
    <property type="project" value="TreeGrafter"/>
</dbReference>
<dbReference type="Proteomes" id="UP000007875">
    <property type="component" value="Unassembled WGS sequence"/>
</dbReference>
<dbReference type="PANTHER" id="PTHR24372">
    <property type="entry name" value="GLYCOPROTEIN HORMONE RECEPTOR"/>
    <property type="match status" value="1"/>
</dbReference>
<evidence type="ECO:0000259" key="10">
    <source>
        <dbReference type="PROSITE" id="PS50262"/>
    </source>
</evidence>
<keyword evidence="12" id="KW-1185">Reference proteome</keyword>
<feature type="domain" description="G-protein coupled receptors family 1 profile" evidence="10">
    <location>
        <begin position="276"/>
        <end position="441"/>
    </location>
</feature>
<dbReference type="PANTHER" id="PTHR24372:SF77">
    <property type="entry name" value="G-PROTEIN COUPLED RECEPTORS FAMILY 1 PROFILE DOMAIN-CONTAINING PROTEIN"/>
    <property type="match status" value="1"/>
</dbReference>
<dbReference type="Gene3D" id="4.10.400.10">
    <property type="entry name" value="Low-density Lipoprotein Receptor"/>
    <property type="match status" value="2"/>
</dbReference>
<dbReference type="SUPFAM" id="SSF81321">
    <property type="entry name" value="Family A G protein-coupled receptor-like"/>
    <property type="match status" value="1"/>
</dbReference>
<dbReference type="HOGENOM" id="CLU_565694_0_0_1"/>
<feature type="disulfide bond" evidence="8">
    <location>
        <begin position="55"/>
        <end position="70"/>
    </location>
</feature>
<evidence type="ECO:0000313" key="11">
    <source>
        <dbReference type="Ensembl" id="ENSCSAVP00000004512.1"/>
    </source>
</evidence>
<reference evidence="12" key="1">
    <citation type="submission" date="2003-08" db="EMBL/GenBank/DDBJ databases">
        <authorList>
            <person name="Birren B."/>
            <person name="Nusbaum C."/>
            <person name="Abebe A."/>
            <person name="Abouelleil A."/>
            <person name="Adekoya E."/>
            <person name="Ait-zahra M."/>
            <person name="Allen N."/>
            <person name="Allen T."/>
            <person name="An P."/>
            <person name="Anderson M."/>
            <person name="Anderson S."/>
            <person name="Arachchi H."/>
            <person name="Armbruster J."/>
            <person name="Bachantsang P."/>
            <person name="Baldwin J."/>
            <person name="Barry A."/>
            <person name="Bayul T."/>
            <person name="Blitshsteyn B."/>
            <person name="Bloom T."/>
            <person name="Blye J."/>
            <person name="Boguslavskiy L."/>
            <person name="Borowsky M."/>
            <person name="Boukhgalter B."/>
            <person name="Brunache A."/>
            <person name="Butler J."/>
            <person name="Calixte N."/>
            <person name="Calvo S."/>
            <person name="Camarata J."/>
            <person name="Campo K."/>
            <person name="Chang J."/>
            <person name="Cheshatsang Y."/>
            <person name="Citroen M."/>
            <person name="Collymore A."/>
            <person name="Considine T."/>
            <person name="Cook A."/>
            <person name="Cooke P."/>
            <person name="Corum B."/>
            <person name="Cuomo C."/>
            <person name="David R."/>
            <person name="Dawoe T."/>
            <person name="Degray S."/>
            <person name="Dodge S."/>
            <person name="Dooley K."/>
            <person name="Dorje P."/>
            <person name="Dorjee K."/>
            <person name="Dorris L."/>
            <person name="Duffey N."/>
            <person name="Dupes A."/>
            <person name="Elkins T."/>
            <person name="Engels R."/>
            <person name="Erickson J."/>
            <person name="Farina A."/>
            <person name="Faro S."/>
            <person name="Ferreira P."/>
            <person name="Fischer H."/>
            <person name="Fitzgerald M."/>
            <person name="Foley K."/>
            <person name="Gage D."/>
            <person name="Galagan J."/>
            <person name="Gearin G."/>
            <person name="Gnerre S."/>
            <person name="Gnirke A."/>
            <person name="Goyette A."/>
            <person name="Graham J."/>
            <person name="Grandbois E."/>
            <person name="Gyaltsen K."/>
            <person name="Hafez N."/>
            <person name="Hagopian D."/>
            <person name="Hagos B."/>
            <person name="Hall J."/>
            <person name="Hatcher B."/>
            <person name="Heller A."/>
            <person name="Higgins H."/>
            <person name="Honan T."/>
            <person name="Horn A."/>
            <person name="Houde N."/>
            <person name="Hughes L."/>
            <person name="Hulme W."/>
            <person name="Husby E."/>
            <person name="Iliev I."/>
            <person name="Jaffe D."/>
            <person name="Jones C."/>
            <person name="Kamal M."/>
            <person name="Kamat A."/>
            <person name="Kamvysselis M."/>
            <person name="Karlsson E."/>
            <person name="Kells C."/>
            <person name="Kieu A."/>
            <person name="Kisner P."/>
            <person name="Kodira C."/>
            <person name="Kulbokas E."/>
            <person name="Labutti K."/>
            <person name="Lama D."/>
            <person name="Landers T."/>
            <person name="Leger J."/>
            <person name="Levine S."/>
            <person name="Lewis D."/>
            <person name="Lewis T."/>
            <person name="Lindblad-toh K."/>
            <person name="Liu X."/>
            <person name="Lokyitsang T."/>
            <person name="Lokyitsang Y."/>
            <person name="Lucien O."/>
            <person name="Lui A."/>
            <person name="Ma L.J."/>
            <person name="Mabbitt R."/>
            <person name="Macdonald J."/>
            <person name="Maclean C."/>
            <person name="Major J."/>
            <person name="Manning J."/>
            <person name="Marabella R."/>
            <person name="Maru K."/>
            <person name="Matthews C."/>
            <person name="Mauceli E."/>
            <person name="Mccarthy M."/>
            <person name="Mcdonough S."/>
            <person name="Mcghee T."/>
            <person name="Meldrim J."/>
            <person name="Meneus L."/>
            <person name="Mesirov J."/>
            <person name="Mihalev A."/>
            <person name="Mihova T."/>
            <person name="Mikkelsen T."/>
            <person name="Mlenga V."/>
            <person name="Moru K."/>
            <person name="Mozes J."/>
            <person name="Mulrain L."/>
            <person name="Munson G."/>
            <person name="Naylor J."/>
            <person name="Newes C."/>
            <person name="Nguyen C."/>
            <person name="Nguyen N."/>
            <person name="Nguyen T."/>
            <person name="Nicol R."/>
            <person name="Nielsen C."/>
            <person name="Nizzari M."/>
            <person name="Norbu C."/>
            <person name="Norbu N."/>
            <person name="O'donnell P."/>
            <person name="Okoawo O."/>
            <person name="O'leary S."/>
            <person name="Omotosho B."/>
            <person name="O'neill K."/>
            <person name="Osman S."/>
            <person name="Parker S."/>
            <person name="Perrin D."/>
            <person name="Phunkhang P."/>
            <person name="Piqani B."/>
            <person name="Purcell S."/>
            <person name="Rachupka T."/>
            <person name="Ramasamy U."/>
            <person name="Rameau R."/>
            <person name="Ray V."/>
            <person name="Raymond C."/>
            <person name="Retta R."/>
            <person name="Richardson S."/>
            <person name="Rise C."/>
            <person name="Rodriguez J."/>
            <person name="Rogers J."/>
            <person name="Rogov P."/>
            <person name="Rutman M."/>
            <person name="Schupbach R."/>
            <person name="Seaman C."/>
            <person name="Settipalli S."/>
            <person name="Sharpe T."/>
            <person name="Sheridan J."/>
            <person name="Sherpa N."/>
            <person name="Shi J."/>
            <person name="Smirnov S."/>
            <person name="Smith C."/>
            <person name="Sougnez C."/>
            <person name="Spencer B."/>
            <person name="Stalker J."/>
            <person name="Stange-thomann N."/>
            <person name="Stavropoulos S."/>
            <person name="Stetson K."/>
            <person name="Stone C."/>
            <person name="Stone S."/>
            <person name="Stubbs M."/>
            <person name="Talamas J."/>
            <person name="Tchuinga P."/>
            <person name="Tenzing P."/>
            <person name="Tesfaye S."/>
            <person name="Theodore J."/>
            <person name="Thoulutsang Y."/>
            <person name="Topham K."/>
            <person name="Towey S."/>
            <person name="Tsamla T."/>
            <person name="Tsomo N."/>
            <person name="Vallee D."/>
            <person name="Vassiliev H."/>
            <person name="Venkataraman V."/>
            <person name="Vinson J."/>
            <person name="Vo A."/>
            <person name="Wade C."/>
            <person name="Wang S."/>
            <person name="Wangchuk T."/>
            <person name="Wangdi T."/>
            <person name="Whittaker C."/>
            <person name="Wilkinson J."/>
            <person name="Wu Y."/>
            <person name="Wyman D."/>
            <person name="Yadav S."/>
            <person name="Yang S."/>
            <person name="Yang X."/>
            <person name="Yeager S."/>
            <person name="Yee E."/>
            <person name="Young G."/>
            <person name="Zainoun J."/>
            <person name="Zembeck L."/>
            <person name="Zimmer A."/>
            <person name="Zody M."/>
            <person name="Lander E."/>
        </authorList>
    </citation>
    <scope>NUCLEOTIDE SEQUENCE [LARGE SCALE GENOMIC DNA]</scope>
</reference>
<dbReference type="PRINTS" id="PR00261">
    <property type="entry name" value="LDLRECEPTOR"/>
</dbReference>
<dbReference type="InterPro" id="IPR017452">
    <property type="entry name" value="GPCR_Rhodpsn_7TM"/>
</dbReference>
<accession>H2YGR3</accession>
<dbReference type="PROSITE" id="PS50262">
    <property type="entry name" value="G_PROTEIN_RECEP_F1_2"/>
    <property type="match status" value="1"/>
</dbReference>
<dbReference type="SUPFAM" id="SSF57424">
    <property type="entry name" value="LDL receptor-like module"/>
    <property type="match status" value="3"/>
</dbReference>
<feature type="transmembrane region" description="Helical" evidence="9">
    <location>
        <begin position="301"/>
        <end position="325"/>
    </location>
</feature>
<keyword evidence="2" id="KW-0433">Leucine-rich repeat</keyword>
<name>H2YGR3_CIOSA</name>
<feature type="disulfide bond" evidence="8">
    <location>
        <begin position="99"/>
        <end position="114"/>
    </location>
</feature>
<evidence type="ECO:0000256" key="6">
    <source>
        <dbReference type="ARBA" id="ARBA00023136"/>
    </source>
</evidence>
<proteinExistence type="predicted"/>
<dbReference type="InterPro" id="IPR000276">
    <property type="entry name" value="GPCR_Rhodpsn"/>
</dbReference>
<evidence type="ECO:0000256" key="1">
    <source>
        <dbReference type="ARBA" id="ARBA00004370"/>
    </source>
</evidence>
<evidence type="ECO:0000256" key="2">
    <source>
        <dbReference type="ARBA" id="ARBA00022614"/>
    </source>
</evidence>
<dbReference type="AlphaFoldDB" id="H2YGR3"/>
<dbReference type="CDD" id="cd00112">
    <property type="entry name" value="LDLa"/>
    <property type="match status" value="4"/>
</dbReference>
<dbReference type="InterPro" id="IPR002172">
    <property type="entry name" value="LDrepeatLR_classA_rpt"/>
</dbReference>
<dbReference type="PROSITE" id="PS50068">
    <property type="entry name" value="LDLRA_2"/>
    <property type="match status" value="3"/>
</dbReference>
<keyword evidence="3 9" id="KW-0812">Transmembrane</keyword>
<keyword evidence="4" id="KW-0677">Repeat</keyword>
<protein>
    <recommendedName>
        <fullName evidence="10">G-protein coupled receptors family 1 profile domain-containing protein</fullName>
    </recommendedName>
</protein>
<dbReference type="Ensembl" id="ENSCSAVT00000004578.1">
    <property type="protein sequence ID" value="ENSCSAVP00000004512.1"/>
    <property type="gene ID" value="ENSCSAVG00000002678.1"/>
</dbReference>
<sequence>CYNQTQKCNGILDCIDGSDERNCSCHAGTLPCDCQLTEAGCSVLDFQCYSPSMKCDAKLNCEDGTDENNCTYAYTCDCNHSVDGCSDQSLGFYTELQKCNGHDDCGDQSDEKNCKCKANELHCPCNNTSNSSVDDLLRNKLAYCDGKEKLQGFGDLSNICRHGFDEVNCTTQFYCKNGHFISIPKADMCDGEINCDDGSDEAKSLCQFTRFYCRNGKPLSVPVNTVENGIKDCFDGSDECPINSNKSSIFSSPREMIANQFFRILFWFMGIIAIVGNSIVCTGSVIKLIKGNNPVALVNHLFIINISFSDFLMGVYLIAISIKGLTFSGSYCYHDLEWRSSSLCSFLGALVVTSIEASAVTMTLMTTFRLLSVWDPIRMQHVSWKPFCFSLVIVWVIAIFLGTIPLFAETEYFLSSIWFPNYFYSRQIMRKADVIQLIQRI</sequence>
<dbReference type="STRING" id="51511.ENSCSAVP00000004512"/>
<evidence type="ECO:0000256" key="7">
    <source>
        <dbReference type="ARBA" id="ARBA00023157"/>
    </source>
</evidence>
<organism evidence="11 12">
    <name type="scientific">Ciona savignyi</name>
    <name type="common">Pacific transparent sea squirt</name>
    <dbReference type="NCBI Taxonomy" id="51511"/>
    <lineage>
        <taxon>Eukaryota</taxon>
        <taxon>Metazoa</taxon>
        <taxon>Chordata</taxon>
        <taxon>Tunicata</taxon>
        <taxon>Ascidiacea</taxon>
        <taxon>Phlebobranchia</taxon>
        <taxon>Cionidae</taxon>
        <taxon>Ciona</taxon>
    </lineage>
</organism>
<evidence type="ECO:0000313" key="12">
    <source>
        <dbReference type="Proteomes" id="UP000007875"/>
    </source>
</evidence>
<feature type="transmembrane region" description="Helical" evidence="9">
    <location>
        <begin position="387"/>
        <end position="408"/>
    </location>
</feature>
<keyword evidence="5 9" id="KW-1133">Transmembrane helix</keyword>
<evidence type="ECO:0000256" key="4">
    <source>
        <dbReference type="ARBA" id="ARBA00022737"/>
    </source>
</evidence>
<dbReference type="InParanoid" id="H2YGR3"/>
<dbReference type="Pfam" id="PF00001">
    <property type="entry name" value="7tm_1"/>
    <property type="match status" value="1"/>
</dbReference>
<feature type="transmembrane region" description="Helical" evidence="9">
    <location>
        <begin position="264"/>
        <end position="289"/>
    </location>
</feature>
<dbReference type="eggNOG" id="KOG3509">
    <property type="taxonomic scope" value="Eukaryota"/>
</dbReference>
<feature type="transmembrane region" description="Helical" evidence="9">
    <location>
        <begin position="345"/>
        <end position="366"/>
    </location>
</feature>
<evidence type="ECO:0000256" key="5">
    <source>
        <dbReference type="ARBA" id="ARBA00022989"/>
    </source>
</evidence>
<dbReference type="GeneTree" id="ENSGT00940000163045"/>
<comment type="caution">
    <text evidence="8">Lacks conserved residue(s) required for the propagation of feature annotation.</text>
</comment>
<evidence type="ECO:0000256" key="8">
    <source>
        <dbReference type="PROSITE-ProRule" id="PRU00124"/>
    </source>
</evidence>
<dbReference type="GO" id="GO:0008528">
    <property type="term" value="F:G protein-coupled peptide receptor activity"/>
    <property type="evidence" value="ECO:0007669"/>
    <property type="project" value="TreeGrafter"/>
</dbReference>
<dbReference type="GO" id="GO:0009755">
    <property type="term" value="P:hormone-mediated signaling pathway"/>
    <property type="evidence" value="ECO:0007669"/>
    <property type="project" value="TreeGrafter"/>
</dbReference>
<evidence type="ECO:0000256" key="9">
    <source>
        <dbReference type="SAM" id="Phobius"/>
    </source>
</evidence>
<reference evidence="11" key="2">
    <citation type="submission" date="2025-08" db="UniProtKB">
        <authorList>
            <consortium name="Ensembl"/>
        </authorList>
    </citation>
    <scope>IDENTIFICATION</scope>
</reference>
<reference evidence="11" key="3">
    <citation type="submission" date="2025-09" db="UniProtKB">
        <authorList>
            <consortium name="Ensembl"/>
        </authorList>
    </citation>
    <scope>IDENTIFICATION</scope>
</reference>
<dbReference type="GO" id="GO:0005886">
    <property type="term" value="C:plasma membrane"/>
    <property type="evidence" value="ECO:0007669"/>
    <property type="project" value="TreeGrafter"/>
</dbReference>
<evidence type="ECO:0000256" key="3">
    <source>
        <dbReference type="ARBA" id="ARBA00022692"/>
    </source>
</evidence>
<dbReference type="InterPro" id="IPR036055">
    <property type="entry name" value="LDL_receptor-like_sf"/>
</dbReference>
<dbReference type="eggNOG" id="KOG2087">
    <property type="taxonomic scope" value="Eukaryota"/>
</dbReference>
<comment type="subcellular location">
    <subcellularLocation>
        <location evidence="1">Membrane</location>
    </subcellularLocation>
</comment>
<dbReference type="Gene3D" id="1.20.1070.10">
    <property type="entry name" value="Rhodopsin 7-helix transmembrane proteins"/>
    <property type="match status" value="1"/>
</dbReference>
<keyword evidence="6 9" id="KW-0472">Membrane</keyword>
<keyword evidence="7 8" id="KW-1015">Disulfide bond</keyword>
<dbReference type="SMART" id="SM00192">
    <property type="entry name" value="LDLa"/>
    <property type="match status" value="5"/>
</dbReference>